<dbReference type="OrthoDB" id="441660at2759"/>
<proteinExistence type="predicted"/>
<comment type="caution">
    <text evidence="3">The sequence shown here is derived from an EMBL/GenBank/DDBJ whole genome shotgun (WGS) entry which is preliminary data.</text>
</comment>
<evidence type="ECO:0000313" key="3">
    <source>
        <dbReference type="EMBL" id="ODN77731.1"/>
    </source>
</evidence>
<dbReference type="GeneID" id="30156181"/>
<dbReference type="RefSeq" id="XP_018992967.1">
    <property type="nucleotide sequence ID" value="XM_019139024.1"/>
</dbReference>
<feature type="transmembrane region" description="Helical" evidence="1">
    <location>
        <begin position="238"/>
        <end position="256"/>
    </location>
</feature>
<dbReference type="PANTHER" id="PTHR31331">
    <property type="entry name" value="LCCL DOMAIN PROTEIN (AFU_ORTHOLOGUE AFUA_5G08630)"/>
    <property type="match status" value="1"/>
</dbReference>
<reference evidence="3 4" key="1">
    <citation type="submission" date="2016-06" db="EMBL/GenBank/DDBJ databases">
        <title>Evolution of pathogenesis and genome organization in the Tremellales.</title>
        <authorList>
            <person name="Cuomo C."/>
            <person name="Litvintseva A."/>
            <person name="Heitman J."/>
            <person name="Chen Y."/>
            <person name="Sun S."/>
            <person name="Springer D."/>
            <person name="Dromer F."/>
            <person name="Young S."/>
            <person name="Zeng Q."/>
            <person name="Chapman S."/>
            <person name="Gujja S."/>
            <person name="Saif S."/>
            <person name="Birren B."/>
        </authorList>
    </citation>
    <scope>NUCLEOTIDE SEQUENCE [LARGE SCALE GENOMIC DNA]</scope>
    <source>
        <strain evidence="3 4">CBS 6039</strain>
    </source>
</reference>
<keyword evidence="1" id="KW-0472">Membrane</keyword>
<dbReference type="SUPFAM" id="SSF69848">
    <property type="entry name" value="LCCL domain"/>
    <property type="match status" value="1"/>
</dbReference>
<sequence>MLPPRVRRITRRLNALAVKILGPATPAPEEIQLPQPSCAASVTVGHRSMSGSVDRFFLRRSFPRLLYPFLLLWITAWILLIRQQYYIPSSPTIISCTSAPWDDWPPDTCGINGTNCQDDLAGLAGETFRCMGGCKDTTLGNERWIGGERVDGEPLIVGGGDVDGTYRADSWVCASAIHAKLISPLLGGCVSINPLPYPAGSSNFVSSSSNGLTSTGFSPSFPGAYTLSRVSPFGCLDLHFIMTGFNAACLLIFTLFLRPPPSLLFCVLLVMGYFHILLFSDPSSTPPSWEDVFAGLIPVLLVGYWIWNQAFKFTLRGFTKLPFDLAFWQGAGYWIGIESSTVFARLPISRLGYDSLDPAGIIALTWIIVIAVIVVAIQAWSFRRAGLVRYYLIRYLPLIPILIILANIPNYTLRLHHYLLALAAIPVLSLPNRVSLFWGAFMLGLWLDGVGRWGWDGILQETTSLVGDANSGSYTPVFWDSVTTSTTLGWSPITEELEALNVTAYSLLVNDMQIYDNWTASTISLNGLIDESVDNYFRLAYIESSSSMDYTDPVTRWANGSWSGMGDVDS</sequence>
<keyword evidence="1" id="KW-1133">Transmembrane helix</keyword>
<protein>
    <recommendedName>
        <fullName evidence="2">LCCL domain-containing protein</fullName>
    </recommendedName>
</protein>
<dbReference type="InterPro" id="IPR051957">
    <property type="entry name" value="CRISP-LCCL_domain"/>
</dbReference>
<dbReference type="InterPro" id="IPR004043">
    <property type="entry name" value="LCCL"/>
</dbReference>
<feature type="transmembrane region" description="Helical" evidence="1">
    <location>
        <begin position="331"/>
        <end position="348"/>
    </location>
</feature>
<dbReference type="Gene3D" id="2.170.130.20">
    <property type="entry name" value="LCCL-like domain"/>
    <property type="match status" value="1"/>
</dbReference>
<gene>
    <name evidence="3" type="ORF">L202_04872</name>
</gene>
<dbReference type="EMBL" id="AWGJ01000007">
    <property type="protein sequence ID" value="ODN77731.1"/>
    <property type="molecule type" value="Genomic_DNA"/>
</dbReference>
<feature type="transmembrane region" description="Helical" evidence="1">
    <location>
        <begin position="360"/>
        <end position="380"/>
    </location>
</feature>
<feature type="domain" description="LCCL" evidence="2">
    <location>
        <begin position="127"/>
        <end position="218"/>
    </location>
</feature>
<accession>A0A1E3HQL6</accession>
<dbReference type="AlphaFoldDB" id="A0A1E3HQL6"/>
<feature type="transmembrane region" description="Helical" evidence="1">
    <location>
        <begin position="392"/>
        <end position="412"/>
    </location>
</feature>
<feature type="transmembrane region" description="Helical" evidence="1">
    <location>
        <begin position="263"/>
        <end position="280"/>
    </location>
</feature>
<dbReference type="InterPro" id="IPR036609">
    <property type="entry name" value="LCCL_sf"/>
</dbReference>
<organism evidence="3 4">
    <name type="scientific">Cryptococcus amylolentus CBS 6039</name>
    <dbReference type="NCBI Taxonomy" id="1295533"/>
    <lineage>
        <taxon>Eukaryota</taxon>
        <taxon>Fungi</taxon>
        <taxon>Dikarya</taxon>
        <taxon>Basidiomycota</taxon>
        <taxon>Agaricomycotina</taxon>
        <taxon>Tremellomycetes</taxon>
        <taxon>Tremellales</taxon>
        <taxon>Cryptococcaceae</taxon>
        <taxon>Cryptococcus</taxon>
    </lineage>
</organism>
<feature type="transmembrane region" description="Helical" evidence="1">
    <location>
        <begin position="292"/>
        <end position="311"/>
    </location>
</feature>
<feature type="transmembrane region" description="Helical" evidence="1">
    <location>
        <begin position="65"/>
        <end position="86"/>
    </location>
</feature>
<name>A0A1E3HQL6_9TREE</name>
<dbReference type="Proteomes" id="UP000094065">
    <property type="component" value="Unassembled WGS sequence"/>
</dbReference>
<feature type="transmembrane region" description="Helical" evidence="1">
    <location>
        <begin position="418"/>
        <end position="447"/>
    </location>
</feature>
<dbReference type="STRING" id="1295533.A0A1E3HQL6"/>
<dbReference type="PANTHER" id="PTHR31331:SF1">
    <property type="entry name" value="CYSTEINE RICH SECRETORY PROTEIN LCCL DOMAIN CONTAINING 2"/>
    <property type="match status" value="1"/>
</dbReference>
<evidence type="ECO:0000256" key="1">
    <source>
        <dbReference type="SAM" id="Phobius"/>
    </source>
</evidence>
<dbReference type="Pfam" id="PF03815">
    <property type="entry name" value="LCCL"/>
    <property type="match status" value="1"/>
</dbReference>
<keyword evidence="4" id="KW-1185">Reference proteome</keyword>
<evidence type="ECO:0000313" key="4">
    <source>
        <dbReference type="Proteomes" id="UP000094065"/>
    </source>
</evidence>
<keyword evidence="1" id="KW-0812">Transmembrane</keyword>
<evidence type="ECO:0000259" key="2">
    <source>
        <dbReference type="Pfam" id="PF03815"/>
    </source>
</evidence>